<sequence length="545" mass="61827">MDVDRIYALSASLDAPLERDSSAQVTINACLDRAKELLSFVHNHPALPLALLQHEKSDISEFTRHLFTLTIFAKLSHFNDHFLQHLVAAHIAANKLTDSEHPLPIDKKSFIRYLLDNKFTLWRETLSLQKVLFSEQSLRHVSHAKLNTLQRFSLLAAVFTYCRSTYDITKLLGYLAPLIPTVDRKLLYSPLKLIGAIMPSARVFYKAYPAVVIDVQQSHALIHVAAMEDGDQALWVATNTLQQPRQLHVEFPRYLALYDELKTERNVQGGMPFFSATYAIQKPPTALLRIIDSLQNPHIEINKLCKQIERSETFSTFLKTTASRDNRLRLPVANLKQAILTYGLERVGDMLVQFALIERLTQHNYPLLGISKQFTMLACAISSQLVTLTSSRFSPQSAALVTTFLCAPLFTLPGLKVATHLPVSHAHYFQVHRTFKIKGKTPWHTVAGELATHWHQGATWRALIHQAGKRHNEVATSLKKEHAILQLSFGLARELLFPLPSQHGNDEETKSILLRTLSLQPNDISRLTERLNEYLFCPFMLSELN</sequence>
<dbReference type="Proteomes" id="UP000470213">
    <property type="component" value="Unassembled WGS sequence"/>
</dbReference>
<dbReference type="Gene3D" id="1.10.3210.10">
    <property type="entry name" value="Hypothetical protein af1432"/>
    <property type="match status" value="1"/>
</dbReference>
<dbReference type="EMBL" id="JAAAWN010000001">
    <property type="protein sequence ID" value="NDV89765.1"/>
    <property type="molecule type" value="Genomic_DNA"/>
</dbReference>
<keyword evidence="2" id="KW-1185">Reference proteome</keyword>
<evidence type="ECO:0000313" key="1">
    <source>
        <dbReference type="EMBL" id="NDV89765.1"/>
    </source>
</evidence>
<dbReference type="SUPFAM" id="SSF109604">
    <property type="entry name" value="HD-domain/PDEase-like"/>
    <property type="match status" value="1"/>
</dbReference>
<keyword evidence="1" id="KW-0418">Kinase</keyword>
<dbReference type="RefSeq" id="WP_163083361.1">
    <property type="nucleotide sequence ID" value="NZ_JAAAWN010000001.1"/>
</dbReference>
<protein>
    <submittedName>
        <fullName evidence="1">Histidine kinase</fullName>
    </submittedName>
</protein>
<gene>
    <name evidence="1" type="ORF">GTH32_00955</name>
</gene>
<reference evidence="1 2" key="1">
    <citation type="submission" date="2020-01" db="EMBL/GenBank/DDBJ databases">
        <authorList>
            <person name="Chen J."/>
            <person name="Zhu S."/>
            <person name="Yang J."/>
        </authorList>
    </citation>
    <scope>NUCLEOTIDE SEQUENCE [LARGE SCALE GENOMIC DNA]</scope>
    <source>
        <strain evidence="1 2">345S023</strain>
    </source>
</reference>
<proteinExistence type="predicted"/>
<accession>A0A7X5LI35</accession>
<keyword evidence="1" id="KW-0808">Transferase</keyword>
<evidence type="ECO:0000313" key="2">
    <source>
        <dbReference type="Proteomes" id="UP000470213"/>
    </source>
</evidence>
<organism evidence="1 2">
    <name type="scientific">Alteromonas profundi</name>
    <dbReference type="NCBI Taxonomy" id="2696062"/>
    <lineage>
        <taxon>Bacteria</taxon>
        <taxon>Pseudomonadati</taxon>
        <taxon>Pseudomonadota</taxon>
        <taxon>Gammaproteobacteria</taxon>
        <taxon>Alteromonadales</taxon>
        <taxon>Alteromonadaceae</taxon>
        <taxon>Alteromonas/Salinimonas group</taxon>
        <taxon>Alteromonas</taxon>
    </lineage>
</organism>
<dbReference type="AlphaFoldDB" id="A0A7X5LI35"/>
<name>A0A7X5LI35_9ALTE</name>
<dbReference type="GO" id="GO:0016301">
    <property type="term" value="F:kinase activity"/>
    <property type="evidence" value="ECO:0007669"/>
    <property type="project" value="UniProtKB-KW"/>
</dbReference>
<comment type="caution">
    <text evidence="1">The sequence shown here is derived from an EMBL/GenBank/DDBJ whole genome shotgun (WGS) entry which is preliminary data.</text>
</comment>